<gene>
    <name evidence="1" type="ORF">FNK824_LOCUS32298</name>
    <name evidence="2" type="ORF">OTI717_LOCUS38097</name>
</gene>
<evidence type="ECO:0000313" key="2">
    <source>
        <dbReference type="EMBL" id="CAF4189991.1"/>
    </source>
</evidence>
<proteinExistence type="predicted"/>
<evidence type="ECO:0000313" key="1">
    <source>
        <dbReference type="EMBL" id="CAF4120940.1"/>
    </source>
</evidence>
<feature type="non-terminal residue" evidence="1">
    <location>
        <position position="1"/>
    </location>
</feature>
<dbReference type="Proteomes" id="UP000663823">
    <property type="component" value="Unassembled WGS sequence"/>
</dbReference>
<evidence type="ECO:0000313" key="3">
    <source>
        <dbReference type="Proteomes" id="UP000663874"/>
    </source>
</evidence>
<comment type="caution">
    <text evidence="1">The sequence shown here is derived from an EMBL/GenBank/DDBJ whole genome shotgun (WGS) entry which is preliminary data.</text>
</comment>
<dbReference type="Proteomes" id="UP000663874">
    <property type="component" value="Unassembled WGS sequence"/>
</dbReference>
<protein>
    <submittedName>
        <fullName evidence="1">Uncharacterized protein</fullName>
    </submittedName>
</protein>
<dbReference type="EMBL" id="CAJOAX010019704">
    <property type="protein sequence ID" value="CAF4189991.1"/>
    <property type="molecule type" value="Genomic_DNA"/>
</dbReference>
<organism evidence="1 3">
    <name type="scientific">Rotaria sordida</name>
    <dbReference type="NCBI Taxonomy" id="392033"/>
    <lineage>
        <taxon>Eukaryota</taxon>
        <taxon>Metazoa</taxon>
        <taxon>Spiralia</taxon>
        <taxon>Gnathifera</taxon>
        <taxon>Rotifera</taxon>
        <taxon>Eurotatoria</taxon>
        <taxon>Bdelloidea</taxon>
        <taxon>Philodinida</taxon>
        <taxon>Philodinidae</taxon>
        <taxon>Rotaria</taxon>
    </lineage>
</organism>
<reference evidence="1" key="1">
    <citation type="submission" date="2021-02" db="EMBL/GenBank/DDBJ databases">
        <authorList>
            <person name="Nowell W R."/>
        </authorList>
    </citation>
    <scope>NUCLEOTIDE SEQUENCE</scope>
</reference>
<accession>A0A819WCM5</accession>
<sequence>SRAEPEDDDEFTLVTHRRRRNNDKNIYKEYGQYQKLPKNHYPNNYKQQTHSSRLINVSFKSKSTKSSI</sequence>
<name>A0A819WCM5_9BILA</name>
<dbReference type="EMBL" id="CAJOBE010010985">
    <property type="protein sequence ID" value="CAF4120940.1"/>
    <property type="molecule type" value="Genomic_DNA"/>
</dbReference>
<dbReference type="AlphaFoldDB" id="A0A819WCM5"/>